<organism evidence="3 4">
    <name type="scientific">Mammaliicoccus lentus</name>
    <name type="common">Staphylococcus lentus</name>
    <dbReference type="NCBI Taxonomy" id="42858"/>
    <lineage>
        <taxon>Bacteria</taxon>
        <taxon>Bacillati</taxon>
        <taxon>Bacillota</taxon>
        <taxon>Bacilli</taxon>
        <taxon>Bacillales</taxon>
        <taxon>Staphylococcaceae</taxon>
        <taxon>Mammaliicoccus</taxon>
    </lineage>
</organism>
<accession>A0AAX3W273</accession>
<dbReference type="PROSITE" id="PS51257">
    <property type="entry name" value="PROKAR_LIPOPROTEIN"/>
    <property type="match status" value="1"/>
</dbReference>
<evidence type="ECO:0000313" key="3">
    <source>
        <dbReference type="EMBL" id="WHI59040.1"/>
    </source>
</evidence>
<evidence type="ECO:0000313" key="4">
    <source>
        <dbReference type="Proteomes" id="UP001223261"/>
    </source>
</evidence>
<dbReference type="Proteomes" id="UP001223261">
    <property type="component" value="Chromosome"/>
</dbReference>
<feature type="region of interest" description="Disordered" evidence="1">
    <location>
        <begin position="22"/>
        <end position="47"/>
    </location>
</feature>
<evidence type="ECO:0008006" key="5">
    <source>
        <dbReference type="Google" id="ProtNLM"/>
    </source>
</evidence>
<sequence length="353" mass="41047">MKKIAILLFSMLFILAACGNAESEKKEKEKTKITQEQQEKKHNKETKKLAQSLIDNLDKEELTNDDIKTLEKDLKTFENNTKSLKQVDTIISDPIYKAAKSFSIAGKDINKTEKFKEKYPELENTYLLSNGNVYYHLILALNTINNEYEDVDIEYKNKVLGKELNSDISDMIFSDDEISDFAEQTGKLAIEYDEKPTEEQLKELPDTKYRDELKKYAYFDEPDVSKKEYNKLVEDYNKLTPEFLHYKKSNELVSADENLSMSDLRNGVVGAKTDSEVEDYSDDTEETEDTSQENSSNKTMGEYDTDSPTYEEDENGNWNEVSEDENTTDEDYEDYDFGLDEDWEKKQEEISNR</sequence>
<protein>
    <recommendedName>
        <fullName evidence="5">Lipoprotein</fullName>
    </recommendedName>
</protein>
<name>A0AAX3W273_MAMLE</name>
<feature type="chain" id="PRO_5043320990" description="Lipoprotein" evidence="2">
    <location>
        <begin position="22"/>
        <end position="353"/>
    </location>
</feature>
<feature type="compositionally biased region" description="Acidic residues" evidence="1">
    <location>
        <begin position="276"/>
        <end position="291"/>
    </location>
</feature>
<dbReference type="AlphaFoldDB" id="A0AAX3W273"/>
<feature type="region of interest" description="Disordered" evidence="1">
    <location>
        <begin position="266"/>
        <end position="353"/>
    </location>
</feature>
<feature type="compositionally biased region" description="Basic and acidic residues" evidence="1">
    <location>
        <begin position="343"/>
        <end position="353"/>
    </location>
</feature>
<reference evidence="3" key="1">
    <citation type="journal article" date="2023" name="Antibiotics">
        <title>Prevalence and Molecular Characterization of Methicillin-Resistant Staphylococci (MRS) and Mammaliicocci (MRM) in Dromedary Camels from Algeria: First Detection of SCCmec-mecC Hybrid in Methicillin-Resistant Mammaliicoccus lentus.</title>
        <authorList>
            <person name="Belhout C."/>
            <person name="Boyen F."/>
            <person name="Vereecke N."/>
            <person name="Theuns S."/>
            <person name="Taibi N."/>
            <person name="Stegger M."/>
            <person name="de la Fe-Rodriguez P.Y."/>
            <person name="Bouayad L."/>
            <person name="Elgroud R."/>
            <person name="Butaye P."/>
        </authorList>
    </citation>
    <scope>NUCLEOTIDE SEQUENCE</scope>
    <source>
        <strain evidence="3">7048</strain>
    </source>
</reference>
<evidence type="ECO:0000256" key="1">
    <source>
        <dbReference type="SAM" id="MobiDB-lite"/>
    </source>
</evidence>
<proteinExistence type="predicted"/>
<evidence type="ECO:0000256" key="2">
    <source>
        <dbReference type="SAM" id="SignalP"/>
    </source>
</evidence>
<feature type="compositionally biased region" description="Acidic residues" evidence="1">
    <location>
        <begin position="303"/>
        <end position="342"/>
    </location>
</feature>
<dbReference type="EMBL" id="CP118848">
    <property type="protein sequence ID" value="WHI59040.1"/>
    <property type="molecule type" value="Genomic_DNA"/>
</dbReference>
<keyword evidence="2" id="KW-0732">Signal</keyword>
<feature type="signal peptide" evidence="2">
    <location>
        <begin position="1"/>
        <end position="21"/>
    </location>
</feature>
<gene>
    <name evidence="3" type="ORF">PYH69_09750</name>
</gene>
<dbReference type="RefSeq" id="WP_282861814.1">
    <property type="nucleotide sequence ID" value="NZ_CP118848.1"/>
</dbReference>